<evidence type="ECO:0000313" key="1">
    <source>
        <dbReference type="EMBL" id="KTB33664.1"/>
    </source>
</evidence>
<protein>
    <recommendedName>
        <fullName evidence="3">BTB domain-containing protein</fullName>
    </recommendedName>
</protein>
<organism evidence="1 2">
    <name type="scientific">Moniliophthora roreri</name>
    <name type="common">Frosty pod rot fungus</name>
    <name type="synonym">Monilia roreri</name>
    <dbReference type="NCBI Taxonomy" id="221103"/>
    <lineage>
        <taxon>Eukaryota</taxon>
        <taxon>Fungi</taxon>
        <taxon>Dikarya</taxon>
        <taxon>Basidiomycota</taxon>
        <taxon>Agaricomycotina</taxon>
        <taxon>Agaricomycetes</taxon>
        <taxon>Agaricomycetidae</taxon>
        <taxon>Agaricales</taxon>
        <taxon>Marasmiineae</taxon>
        <taxon>Marasmiaceae</taxon>
        <taxon>Moniliophthora</taxon>
    </lineage>
</organism>
<dbReference type="EMBL" id="LATX01002149">
    <property type="protein sequence ID" value="KTB33664.1"/>
    <property type="molecule type" value="Genomic_DNA"/>
</dbReference>
<dbReference type="eggNOG" id="ENOG502R1A5">
    <property type="taxonomic scope" value="Eukaryota"/>
</dbReference>
<accession>A0A0W0FBF2</accession>
<dbReference type="AlphaFoldDB" id="A0A0W0FBF2"/>
<evidence type="ECO:0008006" key="3">
    <source>
        <dbReference type="Google" id="ProtNLM"/>
    </source>
</evidence>
<dbReference type="Proteomes" id="UP000054988">
    <property type="component" value="Unassembled WGS sequence"/>
</dbReference>
<evidence type="ECO:0000313" key="2">
    <source>
        <dbReference type="Proteomes" id="UP000054988"/>
    </source>
</evidence>
<name>A0A0W0FBF2_MONRR</name>
<dbReference type="Gene3D" id="3.30.710.10">
    <property type="entry name" value="Potassium Channel Kv1.1, Chain A"/>
    <property type="match status" value="1"/>
</dbReference>
<dbReference type="InterPro" id="IPR011333">
    <property type="entry name" value="SKP1/BTB/POZ_sf"/>
</dbReference>
<reference evidence="1 2" key="1">
    <citation type="submission" date="2015-12" db="EMBL/GenBank/DDBJ databases">
        <title>Draft genome sequence of Moniliophthora roreri, the causal agent of frosty pod rot of cacao.</title>
        <authorList>
            <person name="Aime M.C."/>
            <person name="Diaz-Valderrama J.R."/>
            <person name="Kijpornyongpan T."/>
            <person name="Phillips-Mora W."/>
        </authorList>
    </citation>
    <scope>NUCLEOTIDE SEQUENCE [LARGE SCALE GENOMIC DNA]</scope>
    <source>
        <strain evidence="1 2">MCA 2952</strain>
    </source>
</reference>
<comment type="caution">
    <text evidence="1">The sequence shown here is derived from an EMBL/GenBank/DDBJ whole genome shotgun (WGS) entry which is preliminary data.</text>
</comment>
<gene>
    <name evidence="1" type="ORF">WG66_13731</name>
</gene>
<proteinExistence type="predicted"/>
<sequence>MTSAPQRHPQLYIETVVFQVEDTLFRLPRQPFEAYSEVFRTMFTLAPKDKTRDTTDEGATDDNPIRLEGVKCLDFERFARALCPTENPLLQQTSERTRDEWMSILRLSTMWDFQEMRWIAIGKLETFHMTPLEKVLLGREFAVSDWQWDGYVDLITRPNAPTMEEASKIGYADSIQLFQIRESMRSNFRRISGLTKERVRCQFENPLVLPMEMKAPLGYPQTEKGRKSSKVASMFDNEPVSGWPVPGWPGCYFHRD</sequence>